<dbReference type="NCBIfam" id="TIGR01730">
    <property type="entry name" value="RND_mfp"/>
    <property type="match status" value="1"/>
</dbReference>
<dbReference type="InterPro" id="IPR006143">
    <property type="entry name" value="RND_pump_MFP"/>
</dbReference>
<dbReference type="Pfam" id="PF25954">
    <property type="entry name" value="Beta-barrel_RND_2"/>
    <property type="match status" value="1"/>
</dbReference>
<dbReference type="Pfam" id="PF25975">
    <property type="entry name" value="CzcB_C"/>
    <property type="match status" value="1"/>
</dbReference>
<dbReference type="GO" id="GO:0022857">
    <property type="term" value="F:transmembrane transporter activity"/>
    <property type="evidence" value="ECO:0007669"/>
    <property type="project" value="InterPro"/>
</dbReference>
<evidence type="ECO:0000256" key="1">
    <source>
        <dbReference type="ARBA" id="ARBA00009477"/>
    </source>
</evidence>
<dbReference type="Pfam" id="PF19335">
    <property type="entry name" value="HMBD"/>
    <property type="match status" value="1"/>
</dbReference>
<sequence length="418" mass="44088">MTRLLQSPIWLLLPALVLLVACSDLAPNEGAEGETAMEHAAKHADPDYTCPMHTDVREDEPGQCPICGMDLVPVEEAEGASDTAEGPAVELGGRLTQALGVRTEAARREDLRPRVRAPVRLTIPPTQEHRLHARVRGWVRELHVAGEGEPVAAGDPLLTLYSPELVNAQREYLRAQGTGGEAAAAERLRALGVSDEVRRRIARAGEPLSAVPVTAPADGVVTELPVRAGEAVAVDRLLATVADLDPLWALAEVSARDVPVLREGLEAEVVPHQRPWDPWEGTVQRILPEADPDSRTVAVRIPLANGDGALTPGLFGRATIRGPAREGVVTVSRQAVIRTGEAARVIIAHGDGGFSPRSVETGLTADGRIAILEGLEAGERVVTSGHFLLDSEADTGAGGGRMEGADDEGGHAGHGGMH</sequence>
<dbReference type="RefSeq" id="WP_093428303.1">
    <property type="nucleotide sequence ID" value="NZ_FOMJ01000005.1"/>
</dbReference>
<keyword evidence="2" id="KW-0813">Transport</keyword>
<dbReference type="GO" id="GO:0030288">
    <property type="term" value="C:outer membrane-bounded periplasmic space"/>
    <property type="evidence" value="ECO:0007669"/>
    <property type="project" value="TreeGrafter"/>
</dbReference>
<organism evidence="10 11">
    <name type="scientific">Thiohalospira halophila DSM 15071</name>
    <dbReference type="NCBI Taxonomy" id="1123397"/>
    <lineage>
        <taxon>Bacteria</taxon>
        <taxon>Pseudomonadati</taxon>
        <taxon>Pseudomonadota</taxon>
        <taxon>Gammaproteobacteria</taxon>
        <taxon>Thiohalospirales</taxon>
        <taxon>Thiohalospiraceae</taxon>
        <taxon>Thiohalospira</taxon>
    </lineage>
</organism>
<evidence type="ECO:0000259" key="5">
    <source>
        <dbReference type="Pfam" id="PF19335"/>
    </source>
</evidence>
<protein>
    <submittedName>
        <fullName evidence="10">Membrane fusion protein, Cu(I)/Ag(I) efflux system</fullName>
    </submittedName>
</protein>
<dbReference type="Pfam" id="PF25919">
    <property type="entry name" value="BSH_CusB"/>
    <property type="match status" value="1"/>
</dbReference>
<dbReference type="AlphaFoldDB" id="A0A1I1SKK0"/>
<evidence type="ECO:0000313" key="11">
    <source>
        <dbReference type="Proteomes" id="UP000198611"/>
    </source>
</evidence>
<keyword evidence="4" id="KW-0732">Signal</keyword>
<feature type="signal peptide" evidence="4">
    <location>
        <begin position="1"/>
        <end position="26"/>
    </location>
</feature>
<feature type="region of interest" description="Disordered" evidence="3">
    <location>
        <begin position="392"/>
        <end position="418"/>
    </location>
</feature>
<dbReference type="SUPFAM" id="SSF111369">
    <property type="entry name" value="HlyD-like secretion proteins"/>
    <property type="match status" value="1"/>
</dbReference>
<dbReference type="PANTHER" id="PTHR30097:SF15">
    <property type="entry name" value="CATION EFFLUX SYSTEM PROTEIN CUSB"/>
    <property type="match status" value="1"/>
</dbReference>
<name>A0A1I1SKK0_9GAMM</name>
<keyword evidence="11" id="KW-1185">Reference proteome</keyword>
<reference evidence="10 11" key="1">
    <citation type="submission" date="2016-10" db="EMBL/GenBank/DDBJ databases">
        <authorList>
            <person name="de Groot N.N."/>
        </authorList>
    </citation>
    <scope>NUCLEOTIDE SEQUENCE [LARGE SCALE GENOMIC DNA]</scope>
    <source>
        <strain evidence="10 11">HL3</strain>
    </source>
</reference>
<dbReference type="GO" id="GO:0046914">
    <property type="term" value="F:transition metal ion binding"/>
    <property type="evidence" value="ECO:0007669"/>
    <property type="project" value="TreeGrafter"/>
</dbReference>
<dbReference type="InterPro" id="IPR058649">
    <property type="entry name" value="CzcB_C"/>
</dbReference>
<feature type="domain" description="CusB-like barrel-sandwich hybrid" evidence="7">
    <location>
        <begin position="131"/>
        <end position="242"/>
    </location>
</feature>
<dbReference type="GO" id="GO:0060003">
    <property type="term" value="P:copper ion export"/>
    <property type="evidence" value="ECO:0007669"/>
    <property type="project" value="TreeGrafter"/>
</dbReference>
<dbReference type="STRING" id="1123397.SAMN05660831_01660"/>
<dbReference type="FunFam" id="2.40.420.20:FF:000006">
    <property type="entry name" value="RND family efflux transporter MFP subunit"/>
    <property type="match status" value="1"/>
</dbReference>
<evidence type="ECO:0000256" key="4">
    <source>
        <dbReference type="SAM" id="SignalP"/>
    </source>
</evidence>
<dbReference type="GO" id="GO:0016020">
    <property type="term" value="C:membrane"/>
    <property type="evidence" value="ECO:0007669"/>
    <property type="project" value="InterPro"/>
</dbReference>
<feature type="domain" description="CzcB-like C-terminal circularly permuted SH3-like" evidence="9">
    <location>
        <begin position="329"/>
        <end position="389"/>
    </location>
</feature>
<dbReference type="InterPro" id="IPR058791">
    <property type="entry name" value="3HB_CusB"/>
</dbReference>
<evidence type="ECO:0000259" key="8">
    <source>
        <dbReference type="Pfam" id="PF25954"/>
    </source>
</evidence>
<accession>A0A1I1SKK0</accession>
<evidence type="ECO:0000259" key="9">
    <source>
        <dbReference type="Pfam" id="PF25975"/>
    </source>
</evidence>
<gene>
    <name evidence="10" type="ORF">SAMN05660831_01660</name>
</gene>
<feature type="domain" description="CusB-like beta-barrel" evidence="8">
    <location>
        <begin position="246"/>
        <end position="322"/>
    </location>
</feature>
<dbReference type="PROSITE" id="PS51257">
    <property type="entry name" value="PROKAR_LIPOPROTEIN"/>
    <property type="match status" value="1"/>
</dbReference>
<dbReference type="Proteomes" id="UP000198611">
    <property type="component" value="Unassembled WGS sequence"/>
</dbReference>
<dbReference type="InterPro" id="IPR051909">
    <property type="entry name" value="MFP_Cation_Efflux"/>
</dbReference>
<feature type="domain" description="Heavy metal binding" evidence="5">
    <location>
        <begin position="48"/>
        <end position="74"/>
    </location>
</feature>
<dbReference type="Gene3D" id="6.10.140.730">
    <property type="match status" value="1"/>
</dbReference>
<dbReference type="Gene3D" id="2.40.30.170">
    <property type="match status" value="1"/>
</dbReference>
<dbReference type="Pfam" id="PF25869">
    <property type="entry name" value="3HB_CusB"/>
    <property type="match status" value="1"/>
</dbReference>
<dbReference type="EMBL" id="FOMJ01000005">
    <property type="protein sequence ID" value="SFD44413.1"/>
    <property type="molecule type" value="Genomic_DNA"/>
</dbReference>
<evidence type="ECO:0000256" key="3">
    <source>
        <dbReference type="SAM" id="MobiDB-lite"/>
    </source>
</evidence>
<dbReference type="InterPro" id="IPR045800">
    <property type="entry name" value="HMBD"/>
</dbReference>
<comment type="similarity">
    <text evidence="1">Belongs to the membrane fusion protein (MFP) (TC 8.A.1) family.</text>
</comment>
<feature type="domain" description="CusB-like three alpha-helical bundle" evidence="6">
    <location>
        <begin position="164"/>
        <end position="207"/>
    </location>
</feature>
<evidence type="ECO:0000259" key="6">
    <source>
        <dbReference type="Pfam" id="PF25869"/>
    </source>
</evidence>
<dbReference type="OrthoDB" id="5730196at2"/>
<proteinExistence type="inferred from homology"/>
<dbReference type="InterPro" id="IPR058790">
    <property type="entry name" value="BSH_CusB"/>
</dbReference>
<feature type="chain" id="PRO_5011441070" evidence="4">
    <location>
        <begin position="27"/>
        <end position="418"/>
    </location>
</feature>
<evidence type="ECO:0000256" key="2">
    <source>
        <dbReference type="ARBA" id="ARBA00022448"/>
    </source>
</evidence>
<evidence type="ECO:0000313" key="10">
    <source>
        <dbReference type="EMBL" id="SFD44413.1"/>
    </source>
</evidence>
<dbReference type="PANTHER" id="PTHR30097">
    <property type="entry name" value="CATION EFFLUX SYSTEM PROTEIN CUSB"/>
    <property type="match status" value="1"/>
</dbReference>
<evidence type="ECO:0000259" key="7">
    <source>
        <dbReference type="Pfam" id="PF25919"/>
    </source>
</evidence>
<dbReference type="Gene3D" id="2.40.420.20">
    <property type="match status" value="1"/>
</dbReference>
<dbReference type="GO" id="GO:0015679">
    <property type="term" value="P:plasma membrane copper ion transport"/>
    <property type="evidence" value="ECO:0007669"/>
    <property type="project" value="TreeGrafter"/>
</dbReference>
<dbReference type="InterPro" id="IPR058792">
    <property type="entry name" value="Beta-barrel_RND_2"/>
</dbReference>